<protein>
    <submittedName>
        <fullName evidence="10">Type II secretion system protein</fullName>
    </submittedName>
</protein>
<evidence type="ECO:0000256" key="5">
    <source>
        <dbReference type="ARBA" id="ARBA00022692"/>
    </source>
</evidence>
<accession>A0A7Z7HQW9</accession>
<dbReference type="FunFam" id="1.20.81.30:FF:000001">
    <property type="entry name" value="Type II secretion system protein F"/>
    <property type="match status" value="2"/>
</dbReference>
<evidence type="ECO:0000256" key="7">
    <source>
        <dbReference type="ARBA" id="ARBA00023136"/>
    </source>
</evidence>
<evidence type="ECO:0000256" key="4">
    <source>
        <dbReference type="ARBA" id="ARBA00022519"/>
    </source>
</evidence>
<keyword evidence="11" id="KW-1185">Reference proteome</keyword>
<dbReference type="GO" id="GO:0015628">
    <property type="term" value="P:protein secretion by the type II secretion system"/>
    <property type="evidence" value="ECO:0007669"/>
    <property type="project" value="TreeGrafter"/>
</dbReference>
<dbReference type="InterPro" id="IPR003004">
    <property type="entry name" value="GspF/PilC"/>
</dbReference>
<keyword evidence="3" id="KW-1003">Cell membrane</keyword>
<dbReference type="Pfam" id="PF00482">
    <property type="entry name" value="T2SSF"/>
    <property type="match status" value="2"/>
</dbReference>
<dbReference type="RefSeq" id="WP_154716219.1">
    <property type="nucleotide sequence ID" value="NZ_LT837803.1"/>
</dbReference>
<evidence type="ECO:0000256" key="8">
    <source>
        <dbReference type="SAM" id="Phobius"/>
    </source>
</evidence>
<feature type="transmembrane region" description="Helical" evidence="8">
    <location>
        <begin position="196"/>
        <end position="220"/>
    </location>
</feature>
<dbReference type="Gene3D" id="1.20.81.30">
    <property type="entry name" value="Type II secretion system (T2SS), domain F"/>
    <property type="match status" value="2"/>
</dbReference>
<dbReference type="AlphaFoldDB" id="A0A7Z7HQW9"/>
<keyword evidence="6 8" id="KW-1133">Transmembrane helix</keyword>
<dbReference type="InterPro" id="IPR018076">
    <property type="entry name" value="T2SS_GspF_dom"/>
</dbReference>
<dbReference type="InterPro" id="IPR042094">
    <property type="entry name" value="T2SS_GspF_sf"/>
</dbReference>
<evidence type="ECO:0000313" key="10">
    <source>
        <dbReference type="EMBL" id="SMB24076.1"/>
    </source>
</evidence>
<reference evidence="10" key="1">
    <citation type="submission" date="2017-03" db="EMBL/GenBank/DDBJ databases">
        <authorList>
            <consortium name="AG Boll"/>
        </authorList>
    </citation>
    <scope>NUCLEOTIDE SEQUENCE [LARGE SCALE GENOMIC DNA]</scope>
    <source>
        <strain evidence="10">Chol</strain>
    </source>
</reference>
<dbReference type="PANTHER" id="PTHR30012:SF4">
    <property type="entry name" value="MSHA BIOGENESIS PROTEIN MSHG"/>
    <property type="match status" value="1"/>
</dbReference>
<evidence type="ECO:0000259" key="9">
    <source>
        <dbReference type="Pfam" id="PF00482"/>
    </source>
</evidence>
<evidence type="ECO:0000256" key="3">
    <source>
        <dbReference type="ARBA" id="ARBA00022475"/>
    </source>
</evidence>
<feature type="transmembrane region" description="Helical" evidence="8">
    <location>
        <begin position="400"/>
        <end position="421"/>
    </location>
</feature>
<dbReference type="GO" id="GO:0005886">
    <property type="term" value="C:plasma membrane"/>
    <property type="evidence" value="ECO:0007669"/>
    <property type="project" value="UniProtKB-SubCell"/>
</dbReference>
<dbReference type="PRINTS" id="PR00812">
    <property type="entry name" value="BCTERIALGSPF"/>
</dbReference>
<evidence type="ECO:0000256" key="1">
    <source>
        <dbReference type="ARBA" id="ARBA00004429"/>
    </source>
</evidence>
<evidence type="ECO:0000256" key="6">
    <source>
        <dbReference type="ARBA" id="ARBA00022989"/>
    </source>
</evidence>
<feature type="domain" description="Type II secretion system protein GspF" evidence="9">
    <location>
        <begin position="297"/>
        <end position="419"/>
    </location>
</feature>
<sequence>MPNFAYRGRDANGQVASGHIDAASATEVAGQLQSRGITPVSITAQSGSVRAKSRSAAAKPATAAASDGKAAAASSLASKDLLPKPVDSTDVMFFSRQLYTLLKAGVPIMRALAGLQESASKPTVIEMLQELRESLDAGRELSTALARLPKIFTPFYVAMVRVGEMTGQMETVFLRLYHHMAFERFMKEQVSSATRYPMFVIIAMAIALVVVNIFVIPAFAKVFAGFHAELPLMTKILLGFSSFMVDTWYVMLGGVALGIFAFRTWIRTIPGRFQWDKIKLTLPIAGKIISKATLARFARSYALASKSGVPIIQALTTVSQTVGNEYIAHKIDGMRDGISRGETVLRVAAHAGIFPPVVLQMIAVGEESGTLDDLMQEIAEMFQNEIEYELKTLAQQIEPILITMLGVMVLVLALGIFLPLWDMGSVVTKK</sequence>
<proteinExistence type="inferred from homology"/>
<keyword evidence="7 8" id="KW-0472">Membrane</keyword>
<organism evidence="10 11">
    <name type="scientific">Sterolibacterium denitrificans</name>
    <dbReference type="NCBI Taxonomy" id="157592"/>
    <lineage>
        <taxon>Bacteria</taxon>
        <taxon>Pseudomonadati</taxon>
        <taxon>Pseudomonadota</taxon>
        <taxon>Betaproteobacteria</taxon>
        <taxon>Nitrosomonadales</taxon>
        <taxon>Sterolibacteriaceae</taxon>
        <taxon>Sterolibacterium</taxon>
    </lineage>
</organism>
<feature type="domain" description="Type II secretion system protein GspF" evidence="9">
    <location>
        <begin position="94"/>
        <end position="217"/>
    </location>
</feature>
<keyword evidence="5 8" id="KW-0812">Transmembrane</keyword>
<dbReference type="EMBL" id="LT837803">
    <property type="protein sequence ID" value="SMB24076.1"/>
    <property type="molecule type" value="Genomic_DNA"/>
</dbReference>
<comment type="similarity">
    <text evidence="2">Belongs to the GSP F family.</text>
</comment>
<keyword evidence="4" id="KW-0997">Cell inner membrane</keyword>
<dbReference type="Proteomes" id="UP000242886">
    <property type="component" value="Chromosome SDENCHOL"/>
</dbReference>
<feature type="transmembrane region" description="Helical" evidence="8">
    <location>
        <begin position="240"/>
        <end position="262"/>
    </location>
</feature>
<evidence type="ECO:0000313" key="11">
    <source>
        <dbReference type="Proteomes" id="UP000242886"/>
    </source>
</evidence>
<name>A0A7Z7HQW9_9PROT</name>
<dbReference type="PANTHER" id="PTHR30012">
    <property type="entry name" value="GENERAL SECRETION PATHWAY PROTEIN"/>
    <property type="match status" value="1"/>
</dbReference>
<comment type="subcellular location">
    <subcellularLocation>
        <location evidence="1">Cell inner membrane</location>
        <topology evidence="1">Multi-pass membrane protein</topology>
    </subcellularLocation>
</comment>
<gene>
    <name evidence="10" type="ORF">SDENCHOL_10980</name>
</gene>
<evidence type="ECO:0000256" key="2">
    <source>
        <dbReference type="ARBA" id="ARBA00005745"/>
    </source>
</evidence>